<evidence type="ECO:0000313" key="1">
    <source>
        <dbReference type="EMBL" id="PDZ94511.1"/>
    </source>
</evidence>
<evidence type="ECO:0000313" key="2">
    <source>
        <dbReference type="Proteomes" id="UP000219922"/>
    </source>
</evidence>
<name>A0A9X6SSV5_BACCE</name>
<proteinExistence type="predicted"/>
<dbReference type="RefSeq" id="WP_098006943.1">
    <property type="nucleotide sequence ID" value="NZ_NVMX01000175.1"/>
</dbReference>
<comment type="caution">
    <text evidence="1">The sequence shown here is derived from an EMBL/GenBank/DDBJ whole genome shotgun (WGS) entry which is preliminary data.</text>
</comment>
<protein>
    <submittedName>
        <fullName evidence="1">Uncharacterized protein</fullName>
    </submittedName>
</protein>
<sequence>MYLEFCSIVAVSGMASVLISNYFKGDEFLKKEQVIDSVKKEIPVFMNSNTTEVQQLASNLEVLVNLVERNQIEYCSIVSNLLANEVEVIKHGLQSLQSFSDKTDRKLVKNNLITFTKEVNEKFASVVSSNR</sequence>
<dbReference type="EMBL" id="NVMX01000175">
    <property type="protein sequence ID" value="PDZ94511.1"/>
    <property type="molecule type" value="Genomic_DNA"/>
</dbReference>
<accession>A0A9X6SSV5</accession>
<organism evidence="1 2">
    <name type="scientific">Bacillus cereus</name>
    <dbReference type="NCBI Taxonomy" id="1396"/>
    <lineage>
        <taxon>Bacteria</taxon>
        <taxon>Bacillati</taxon>
        <taxon>Bacillota</taxon>
        <taxon>Bacilli</taxon>
        <taxon>Bacillales</taxon>
        <taxon>Bacillaceae</taxon>
        <taxon>Bacillus</taxon>
        <taxon>Bacillus cereus group</taxon>
    </lineage>
</organism>
<gene>
    <name evidence="1" type="ORF">CON36_33405</name>
</gene>
<dbReference type="Proteomes" id="UP000219922">
    <property type="component" value="Unassembled WGS sequence"/>
</dbReference>
<dbReference type="AlphaFoldDB" id="A0A9X6SSV5"/>
<reference evidence="1 2" key="1">
    <citation type="submission" date="2017-09" db="EMBL/GenBank/DDBJ databases">
        <title>Large-scale bioinformatics analysis of Bacillus genomes uncovers conserved roles of natural products in bacterial physiology.</title>
        <authorList>
            <consortium name="Agbiome Team Llc"/>
            <person name="Bleich R.M."/>
            <person name="Grubbs K.J."/>
            <person name="Santa Maria K.C."/>
            <person name="Allen S.E."/>
            <person name="Farag S."/>
            <person name="Shank E.A."/>
            <person name="Bowers A."/>
        </authorList>
    </citation>
    <scope>NUCLEOTIDE SEQUENCE [LARGE SCALE GENOMIC DNA]</scope>
    <source>
        <strain evidence="1 2">AFS092789</strain>
    </source>
</reference>